<feature type="transmembrane region" description="Helical" evidence="2">
    <location>
        <begin position="67"/>
        <end position="84"/>
    </location>
</feature>
<dbReference type="RefSeq" id="WP_204048442.1">
    <property type="nucleotide sequence ID" value="NZ_BOOF01000011.1"/>
</dbReference>
<accession>A0ABQ4GJN4</accession>
<protein>
    <submittedName>
        <fullName evidence="3">Uncharacterized protein</fullName>
    </submittedName>
</protein>
<name>A0ABQ4GJN4_9ACTN</name>
<dbReference type="EMBL" id="BOOF01000011">
    <property type="protein sequence ID" value="GIH61642.1"/>
    <property type="molecule type" value="Genomic_DNA"/>
</dbReference>
<keyword evidence="4" id="KW-1185">Reference proteome</keyword>
<evidence type="ECO:0000313" key="4">
    <source>
        <dbReference type="Proteomes" id="UP000660454"/>
    </source>
</evidence>
<keyword evidence="2" id="KW-1133">Transmembrane helix</keyword>
<evidence type="ECO:0000256" key="2">
    <source>
        <dbReference type="SAM" id="Phobius"/>
    </source>
</evidence>
<feature type="transmembrane region" description="Helical" evidence="2">
    <location>
        <begin position="96"/>
        <end position="115"/>
    </location>
</feature>
<feature type="transmembrane region" description="Helical" evidence="2">
    <location>
        <begin position="160"/>
        <end position="179"/>
    </location>
</feature>
<gene>
    <name evidence="3" type="ORF">Msi02_24590</name>
</gene>
<proteinExistence type="predicted"/>
<reference evidence="3 4" key="1">
    <citation type="submission" date="2021-01" db="EMBL/GenBank/DDBJ databases">
        <title>Whole genome shotgun sequence of Microbispora siamensis NBRC 104113.</title>
        <authorList>
            <person name="Komaki H."/>
            <person name="Tamura T."/>
        </authorList>
    </citation>
    <scope>NUCLEOTIDE SEQUENCE [LARGE SCALE GENOMIC DNA]</scope>
    <source>
        <strain evidence="3 4">NBRC 104113</strain>
    </source>
</reference>
<comment type="caution">
    <text evidence="3">The sequence shown here is derived from an EMBL/GenBank/DDBJ whole genome shotgun (WGS) entry which is preliminary data.</text>
</comment>
<feature type="transmembrane region" description="Helical" evidence="2">
    <location>
        <begin position="185"/>
        <end position="205"/>
    </location>
</feature>
<feature type="region of interest" description="Disordered" evidence="1">
    <location>
        <begin position="1"/>
        <end position="24"/>
    </location>
</feature>
<sequence length="220" mass="23480">MDTHITREAAKARTDVTPSAASTGGAAGLGSIRRAGAGLTIGALAWAASIFVYGTDAQGMGGRIHDLTGLAFQLGVFCLLRVQMRTRAIGTSRGAVIALRVEAVLLAVAGVWSLLHGVLPDGLRDQVWLGLMDIFWPLSMFGMFAIGVKLALAARWRGMLRWWPLVAETWAVATVPTYLVFGDPLANWVGGCHLVIGYALLGLLLTRRPELTVADEENGR</sequence>
<evidence type="ECO:0000313" key="3">
    <source>
        <dbReference type="EMBL" id="GIH61642.1"/>
    </source>
</evidence>
<organism evidence="3 4">
    <name type="scientific">Microbispora siamensis</name>
    <dbReference type="NCBI Taxonomy" id="564413"/>
    <lineage>
        <taxon>Bacteria</taxon>
        <taxon>Bacillati</taxon>
        <taxon>Actinomycetota</taxon>
        <taxon>Actinomycetes</taxon>
        <taxon>Streptosporangiales</taxon>
        <taxon>Streptosporangiaceae</taxon>
        <taxon>Microbispora</taxon>
    </lineage>
</organism>
<keyword evidence="2" id="KW-0812">Transmembrane</keyword>
<dbReference type="Proteomes" id="UP000660454">
    <property type="component" value="Unassembled WGS sequence"/>
</dbReference>
<feature type="compositionally biased region" description="Basic and acidic residues" evidence="1">
    <location>
        <begin position="1"/>
        <end position="14"/>
    </location>
</feature>
<feature type="transmembrane region" description="Helical" evidence="2">
    <location>
        <begin position="35"/>
        <end position="55"/>
    </location>
</feature>
<keyword evidence="2" id="KW-0472">Membrane</keyword>
<evidence type="ECO:0000256" key="1">
    <source>
        <dbReference type="SAM" id="MobiDB-lite"/>
    </source>
</evidence>
<feature type="transmembrane region" description="Helical" evidence="2">
    <location>
        <begin position="127"/>
        <end position="148"/>
    </location>
</feature>